<accession>A0A1I8A3X2</accession>
<dbReference type="Proteomes" id="UP000095287">
    <property type="component" value="Unplaced"/>
</dbReference>
<reference evidence="4" key="1">
    <citation type="submission" date="2016-11" db="UniProtKB">
        <authorList>
            <consortium name="WormBaseParasite"/>
        </authorList>
    </citation>
    <scope>IDENTIFICATION</scope>
</reference>
<evidence type="ECO:0000259" key="2">
    <source>
        <dbReference type="PROSITE" id="PS51029"/>
    </source>
</evidence>
<name>A0A1I8A3X2_9BILA</name>
<dbReference type="InterPro" id="IPR006578">
    <property type="entry name" value="MADF-dom"/>
</dbReference>
<evidence type="ECO:0000313" key="4">
    <source>
        <dbReference type="WBParaSite" id="L893_g32627.t1"/>
    </source>
</evidence>
<feature type="region of interest" description="Disordered" evidence="1">
    <location>
        <begin position="102"/>
        <end position="151"/>
    </location>
</feature>
<organism evidence="3 4">
    <name type="scientific">Steinernema glaseri</name>
    <dbReference type="NCBI Taxonomy" id="37863"/>
    <lineage>
        <taxon>Eukaryota</taxon>
        <taxon>Metazoa</taxon>
        <taxon>Ecdysozoa</taxon>
        <taxon>Nematoda</taxon>
        <taxon>Chromadorea</taxon>
        <taxon>Rhabditida</taxon>
        <taxon>Tylenchina</taxon>
        <taxon>Panagrolaimomorpha</taxon>
        <taxon>Strongyloidoidea</taxon>
        <taxon>Steinernematidae</taxon>
        <taxon>Steinernema</taxon>
    </lineage>
</organism>
<keyword evidence="3" id="KW-1185">Reference proteome</keyword>
<dbReference type="AlphaFoldDB" id="A0A1I8A3X2"/>
<feature type="compositionally biased region" description="Polar residues" evidence="1">
    <location>
        <begin position="102"/>
        <end position="114"/>
    </location>
</feature>
<evidence type="ECO:0000313" key="3">
    <source>
        <dbReference type="Proteomes" id="UP000095287"/>
    </source>
</evidence>
<dbReference type="SMART" id="SM00595">
    <property type="entry name" value="MADF"/>
    <property type="match status" value="1"/>
</dbReference>
<dbReference type="PANTHER" id="PTHR12243:SF67">
    <property type="entry name" value="COREPRESSOR OF PANGOLIN, ISOFORM A-RELATED"/>
    <property type="match status" value="1"/>
</dbReference>
<feature type="domain" description="MADF" evidence="2">
    <location>
        <begin position="15"/>
        <end position="97"/>
    </location>
</feature>
<dbReference type="PROSITE" id="PS51029">
    <property type="entry name" value="MADF"/>
    <property type="match status" value="1"/>
</dbReference>
<protein>
    <submittedName>
        <fullName evidence="4">MADF domain-containing protein</fullName>
    </submittedName>
</protein>
<dbReference type="Pfam" id="PF10545">
    <property type="entry name" value="MADF_DNA_bdg"/>
    <property type="match status" value="1"/>
</dbReference>
<sequence length="188" mass="21046">MAFNPRSYEENAVVKLIDLVRRHTVIWNRDTADIQKTEEKDAAWDRVAAAFSEEHNWSASKMKTCWKTLVRYYRLQKEKGTDGKYIRQLEFLRESVHASRSYKQQGTSTASLPSSDDAEGDTLGRTYKGDASDGLANEETSSEDGAISPDFREQLTAALDVDAPPAVMAKIQSACLSLLLKGPEKEKP</sequence>
<dbReference type="PANTHER" id="PTHR12243">
    <property type="entry name" value="MADF DOMAIN TRANSCRIPTION FACTOR"/>
    <property type="match status" value="1"/>
</dbReference>
<evidence type="ECO:0000256" key="1">
    <source>
        <dbReference type="SAM" id="MobiDB-lite"/>
    </source>
</evidence>
<dbReference type="InterPro" id="IPR039353">
    <property type="entry name" value="TF_Adf1"/>
</dbReference>
<proteinExistence type="predicted"/>
<dbReference type="WBParaSite" id="L893_g32627.t1">
    <property type="protein sequence ID" value="L893_g32627.t1"/>
    <property type="gene ID" value="L893_g32627"/>
</dbReference>